<dbReference type="PANTHER" id="PTHR22930:SF228">
    <property type="entry name" value="PROTEIN ALP1-LIKE"/>
    <property type="match status" value="1"/>
</dbReference>
<evidence type="ECO:0000259" key="1">
    <source>
        <dbReference type="Pfam" id="PF26138"/>
    </source>
</evidence>
<dbReference type="STRING" id="35608.A0A2U1QBA7"/>
<proteinExistence type="predicted"/>
<sequence length="170" mass="19819">MESWSSSKIAAAYYYKYMYKEPCMTSPQTGEAWMNEVLNGHHIRSVNAFRMHSHVFLKLCGELESRHGLKSSDRMTVVEKVGIFVYTLALGVSNRDVSERFQRSGETISRAFHEVLEAITARSKGFHGLAREMIKPKDPTFQETPAKIMNDNRYMPYFKVFRYFFAFYIL</sequence>
<dbReference type="Proteomes" id="UP000245207">
    <property type="component" value="Unassembled WGS sequence"/>
</dbReference>
<dbReference type="Pfam" id="PF26138">
    <property type="entry name" value="DUF8040"/>
    <property type="match status" value="1"/>
</dbReference>
<reference evidence="2 3" key="1">
    <citation type="journal article" date="2018" name="Mol. Plant">
        <title>The genome of Artemisia annua provides insight into the evolution of Asteraceae family and artemisinin biosynthesis.</title>
        <authorList>
            <person name="Shen Q."/>
            <person name="Zhang L."/>
            <person name="Liao Z."/>
            <person name="Wang S."/>
            <person name="Yan T."/>
            <person name="Shi P."/>
            <person name="Liu M."/>
            <person name="Fu X."/>
            <person name="Pan Q."/>
            <person name="Wang Y."/>
            <person name="Lv Z."/>
            <person name="Lu X."/>
            <person name="Zhang F."/>
            <person name="Jiang W."/>
            <person name="Ma Y."/>
            <person name="Chen M."/>
            <person name="Hao X."/>
            <person name="Li L."/>
            <person name="Tang Y."/>
            <person name="Lv G."/>
            <person name="Zhou Y."/>
            <person name="Sun X."/>
            <person name="Brodelius P.E."/>
            <person name="Rose J.K.C."/>
            <person name="Tang K."/>
        </authorList>
    </citation>
    <scope>NUCLEOTIDE SEQUENCE [LARGE SCALE GENOMIC DNA]</scope>
    <source>
        <strain evidence="3">cv. Huhao1</strain>
        <tissue evidence="2">Leaf</tissue>
    </source>
</reference>
<comment type="caution">
    <text evidence="2">The sequence shown here is derived from an EMBL/GenBank/DDBJ whole genome shotgun (WGS) entry which is preliminary data.</text>
</comment>
<evidence type="ECO:0000313" key="2">
    <source>
        <dbReference type="EMBL" id="PWA95290.1"/>
    </source>
</evidence>
<dbReference type="InterPro" id="IPR045249">
    <property type="entry name" value="HARBI1-like"/>
</dbReference>
<dbReference type="EMBL" id="PKPP01000252">
    <property type="protein sequence ID" value="PWA95290.1"/>
    <property type="molecule type" value="Genomic_DNA"/>
</dbReference>
<dbReference type="PANTHER" id="PTHR22930">
    <property type="match status" value="1"/>
</dbReference>
<dbReference type="AlphaFoldDB" id="A0A2U1QBA7"/>
<name>A0A2U1QBA7_ARTAN</name>
<keyword evidence="3" id="KW-1185">Reference proteome</keyword>
<gene>
    <name evidence="2" type="ORF">CTI12_AA051130</name>
</gene>
<dbReference type="OrthoDB" id="785423at2759"/>
<accession>A0A2U1QBA7</accession>
<protein>
    <recommendedName>
        <fullName evidence="1">DUF8040 domain-containing protein</fullName>
    </recommendedName>
</protein>
<organism evidence="2 3">
    <name type="scientific">Artemisia annua</name>
    <name type="common">Sweet wormwood</name>
    <dbReference type="NCBI Taxonomy" id="35608"/>
    <lineage>
        <taxon>Eukaryota</taxon>
        <taxon>Viridiplantae</taxon>
        <taxon>Streptophyta</taxon>
        <taxon>Embryophyta</taxon>
        <taxon>Tracheophyta</taxon>
        <taxon>Spermatophyta</taxon>
        <taxon>Magnoliopsida</taxon>
        <taxon>eudicotyledons</taxon>
        <taxon>Gunneridae</taxon>
        <taxon>Pentapetalae</taxon>
        <taxon>asterids</taxon>
        <taxon>campanulids</taxon>
        <taxon>Asterales</taxon>
        <taxon>Asteraceae</taxon>
        <taxon>Asteroideae</taxon>
        <taxon>Anthemideae</taxon>
        <taxon>Artemisiinae</taxon>
        <taxon>Artemisia</taxon>
    </lineage>
</organism>
<feature type="domain" description="DUF8040" evidence="1">
    <location>
        <begin position="25"/>
        <end position="120"/>
    </location>
</feature>
<dbReference type="InterPro" id="IPR058353">
    <property type="entry name" value="DUF8040"/>
</dbReference>
<evidence type="ECO:0000313" key="3">
    <source>
        <dbReference type="Proteomes" id="UP000245207"/>
    </source>
</evidence>